<proteinExistence type="predicted"/>
<gene>
    <name evidence="1" type="ORF">GXP70_02765</name>
</gene>
<dbReference type="RefSeq" id="WP_162355055.1">
    <property type="nucleotide sequence ID" value="NZ_CP048209.1"/>
</dbReference>
<dbReference type="EMBL" id="CP048209">
    <property type="protein sequence ID" value="QHT58987.1"/>
    <property type="molecule type" value="Genomic_DNA"/>
</dbReference>
<dbReference type="SUPFAM" id="SSF51445">
    <property type="entry name" value="(Trans)glycosidases"/>
    <property type="match status" value="1"/>
</dbReference>
<name>A0A6C0FQ23_9BACL</name>
<keyword evidence="2" id="KW-1185">Reference proteome</keyword>
<dbReference type="InterPro" id="IPR017853">
    <property type="entry name" value="GH"/>
</dbReference>
<sequence length="537" mass="59814">MEATFHLGEPDGVMIRTEEGWRQLAEGSSGSWTAPGLAVSLSAAQGQAVALELEAPNDAVRLIKLRWTMKQEGRSLILGDHWERAYGELEWRGIVAERALPWYFLRHDGSRTAGFGVKTGPNAFCYWQLDADGVTFTADVTSGSEGVRLGARKLTVAELLHDPGREGDSPFRAAQRFCRLMCDNPVMPKQPVYGGNNWYYAYGNSSHEEILADSRFMSSLSSHRENRPYMVIDDGWQLVSGAGACNGGPWVGNAKFPDMERLIGEMKETGVKPGLWCRPLLTAEDVPAEWVRYAASGGQVLDPSIPDVLQHVRQSVETMAGWGIDLLKHDFTTFDLLGQWGFTMKSRPHALRQPFHDRSRTTAEITLALYRTIAEASGDAAIIGCNTFSHLSAGLFEIQRTGDDTSGKWWERTRYMGVNTLAFRMPQHGTFYSHDADCLGLTKDVPWALNEQWLRLLAGSGTPLFVSADPSIVTREQEAAIRRAFELAAEPLPVAEPLDWLDNTCPSRWLLNGEETTFAWNDVSAELLEEKDNGWWL</sequence>
<organism evidence="1 2">
    <name type="scientific">Paenibacillus lycopersici</name>
    <dbReference type="NCBI Taxonomy" id="2704462"/>
    <lineage>
        <taxon>Bacteria</taxon>
        <taxon>Bacillati</taxon>
        <taxon>Bacillota</taxon>
        <taxon>Bacilli</taxon>
        <taxon>Bacillales</taxon>
        <taxon>Paenibacillaceae</taxon>
        <taxon>Paenibacillus</taxon>
    </lineage>
</organism>
<accession>A0A6C0FQ23</accession>
<evidence type="ECO:0000313" key="1">
    <source>
        <dbReference type="EMBL" id="QHT58987.1"/>
    </source>
</evidence>
<dbReference type="AlphaFoldDB" id="A0A6C0FQ23"/>
<dbReference type="Gene3D" id="3.20.20.70">
    <property type="entry name" value="Aldolase class I"/>
    <property type="match status" value="1"/>
</dbReference>
<dbReference type="InterPro" id="IPR013785">
    <property type="entry name" value="Aldolase_TIM"/>
</dbReference>
<dbReference type="Proteomes" id="UP000476064">
    <property type="component" value="Chromosome"/>
</dbReference>
<protein>
    <recommendedName>
        <fullName evidence="3">Alpha-galactosidase</fullName>
    </recommendedName>
</protein>
<evidence type="ECO:0000313" key="2">
    <source>
        <dbReference type="Proteomes" id="UP000476064"/>
    </source>
</evidence>
<reference evidence="1 2" key="1">
    <citation type="submission" date="2020-01" db="EMBL/GenBank/DDBJ databases">
        <title>Paenibacillus sp. nov., isolated from tomato rhizosphere.</title>
        <authorList>
            <person name="Weon H.-Y."/>
            <person name="Lee S.A."/>
        </authorList>
    </citation>
    <scope>NUCLEOTIDE SEQUENCE [LARGE SCALE GENOMIC DNA]</scope>
    <source>
        <strain evidence="1 2">12200R-189</strain>
    </source>
</reference>
<evidence type="ECO:0008006" key="3">
    <source>
        <dbReference type="Google" id="ProtNLM"/>
    </source>
</evidence>
<dbReference type="KEGG" id="plyc:GXP70_02765"/>